<keyword evidence="1" id="KW-1185">Reference proteome</keyword>
<reference evidence="2" key="1">
    <citation type="submission" date="2022-11" db="UniProtKB">
        <authorList>
            <consortium name="WormBaseParasite"/>
        </authorList>
    </citation>
    <scope>IDENTIFICATION</scope>
</reference>
<evidence type="ECO:0000313" key="1">
    <source>
        <dbReference type="Proteomes" id="UP000887565"/>
    </source>
</evidence>
<evidence type="ECO:0000313" key="2">
    <source>
        <dbReference type="WBParaSite" id="nRc.2.0.1.t25578-RA"/>
    </source>
</evidence>
<sequence length="158" mass="17752">LDRLQSSRADPDIEKCDCLNQIENGGSGRINLNQLRGPQECGSARSDAGLNQKNYGQAQILKCSNLKMIDKASIHIFERKGDLEKIAETATVVLKIFQKLTPTEVNKVLITTESQSLTGISHKSRHRIKILQLLTKRILKNTNFITDNALIYIKVKEH</sequence>
<dbReference type="AlphaFoldDB" id="A0A915JHI6"/>
<dbReference type="WBParaSite" id="nRc.2.0.1.t25578-RA">
    <property type="protein sequence ID" value="nRc.2.0.1.t25578-RA"/>
    <property type="gene ID" value="nRc.2.0.1.g25578"/>
</dbReference>
<proteinExistence type="predicted"/>
<dbReference type="Proteomes" id="UP000887565">
    <property type="component" value="Unplaced"/>
</dbReference>
<organism evidence="1 2">
    <name type="scientific">Romanomermis culicivorax</name>
    <name type="common">Nematode worm</name>
    <dbReference type="NCBI Taxonomy" id="13658"/>
    <lineage>
        <taxon>Eukaryota</taxon>
        <taxon>Metazoa</taxon>
        <taxon>Ecdysozoa</taxon>
        <taxon>Nematoda</taxon>
        <taxon>Enoplea</taxon>
        <taxon>Dorylaimia</taxon>
        <taxon>Mermithida</taxon>
        <taxon>Mermithoidea</taxon>
        <taxon>Mermithidae</taxon>
        <taxon>Romanomermis</taxon>
    </lineage>
</organism>
<accession>A0A915JHI6</accession>
<name>A0A915JHI6_ROMCU</name>
<protein>
    <submittedName>
        <fullName evidence="2">Uncharacterized protein</fullName>
    </submittedName>
</protein>